<feature type="domain" description="BD-FAE-like" evidence="2">
    <location>
        <begin position="61"/>
        <end position="160"/>
    </location>
</feature>
<reference evidence="3 4" key="1">
    <citation type="submission" date="2016-10" db="EMBL/GenBank/DDBJ databases">
        <authorList>
            <person name="de Groot N.N."/>
        </authorList>
    </citation>
    <scope>NUCLEOTIDE SEQUENCE [LARGE SCALE GENOMIC DNA]</scope>
    <source>
        <strain evidence="3 4">ATCC 700224</strain>
    </source>
</reference>
<dbReference type="Gene3D" id="3.40.50.1820">
    <property type="entry name" value="alpha/beta hydrolase"/>
    <property type="match status" value="1"/>
</dbReference>
<evidence type="ECO:0000313" key="3">
    <source>
        <dbReference type="EMBL" id="SDE28108.1"/>
    </source>
</evidence>
<dbReference type="AlphaFoldDB" id="A0A1G7BLW5"/>
<keyword evidence="1" id="KW-0378">Hydrolase</keyword>
<dbReference type="InterPro" id="IPR050300">
    <property type="entry name" value="GDXG_lipolytic_enzyme"/>
</dbReference>
<evidence type="ECO:0000313" key="4">
    <source>
        <dbReference type="Proteomes" id="UP000199412"/>
    </source>
</evidence>
<keyword evidence="4" id="KW-1185">Reference proteome</keyword>
<dbReference type="EMBL" id="FNAP01000005">
    <property type="protein sequence ID" value="SDE28108.1"/>
    <property type="molecule type" value="Genomic_DNA"/>
</dbReference>
<evidence type="ECO:0000259" key="2">
    <source>
        <dbReference type="Pfam" id="PF20434"/>
    </source>
</evidence>
<gene>
    <name evidence="3" type="ORF">SAMN05421720_10594</name>
</gene>
<evidence type="ECO:0000256" key="1">
    <source>
        <dbReference type="ARBA" id="ARBA00022801"/>
    </source>
</evidence>
<dbReference type="Pfam" id="PF20434">
    <property type="entry name" value="BD-FAE"/>
    <property type="match status" value="1"/>
</dbReference>
<dbReference type="PANTHER" id="PTHR48081:SF33">
    <property type="entry name" value="KYNURENINE FORMAMIDASE"/>
    <property type="match status" value="1"/>
</dbReference>
<proteinExistence type="predicted"/>
<dbReference type="SUPFAM" id="SSF53474">
    <property type="entry name" value="alpha/beta-Hydrolases"/>
    <property type="match status" value="1"/>
</dbReference>
<dbReference type="GO" id="GO:0016787">
    <property type="term" value="F:hydrolase activity"/>
    <property type="evidence" value="ECO:0007669"/>
    <property type="project" value="UniProtKB-KW"/>
</dbReference>
<dbReference type="STRING" id="69960.SAMN05421720_10594"/>
<dbReference type="Proteomes" id="UP000199412">
    <property type="component" value="Unassembled WGS sequence"/>
</dbReference>
<dbReference type="PANTHER" id="PTHR48081">
    <property type="entry name" value="AB HYDROLASE SUPERFAMILY PROTEIN C4A8.06C"/>
    <property type="match status" value="1"/>
</dbReference>
<dbReference type="InterPro" id="IPR029058">
    <property type="entry name" value="AB_hydrolase_fold"/>
</dbReference>
<organism evidence="3 4">
    <name type="scientific">Rhodospira trueperi</name>
    <dbReference type="NCBI Taxonomy" id="69960"/>
    <lineage>
        <taxon>Bacteria</taxon>
        <taxon>Pseudomonadati</taxon>
        <taxon>Pseudomonadota</taxon>
        <taxon>Alphaproteobacteria</taxon>
        <taxon>Rhodospirillales</taxon>
        <taxon>Rhodospirillaceae</taxon>
        <taxon>Rhodospira</taxon>
    </lineage>
</organism>
<sequence>MADADIEIDPALETAYNCRAAVPEHAAIFESWAERSASARHAAGRAFRGNVPYGPRPRWTLDLFGAGVGGRPRPLLMILHGGYWQAMDKSASSFLAPSFLEAGAVVAVVNYPLCPADPLPAITLALREAVQFLWHESTGLGVDRHRFVVAGHSAGAHLAAELLCTRWPSLDSSMPLDTLRSAILVSGLFDLEPLCRTTINRALGLDADAARRNSPLYRDPVPGTSVTLAVGEHESDAFHSQSARLLRSWTAMGANATWVSLPGRHHFSAIEALAEPDSALYRDALGRLRLPVPRTTADLTGAKPEPKV</sequence>
<accession>A0A1G7BLW5</accession>
<protein>
    <submittedName>
        <fullName evidence="3">Arylformamidase</fullName>
    </submittedName>
</protein>
<dbReference type="InterPro" id="IPR049492">
    <property type="entry name" value="BD-FAE-like_dom"/>
</dbReference>
<dbReference type="RefSeq" id="WP_176793515.1">
    <property type="nucleotide sequence ID" value="NZ_FNAP01000005.1"/>
</dbReference>
<name>A0A1G7BLW5_9PROT</name>